<keyword evidence="2" id="KW-1185">Reference proteome</keyword>
<comment type="caution">
    <text evidence="1">The sequence shown here is derived from an EMBL/GenBank/DDBJ whole genome shotgun (WGS) entry which is preliminary data.</text>
</comment>
<organism evidence="1 2">
    <name type="scientific">Fictibacillus marinisediminis</name>
    <dbReference type="NCBI Taxonomy" id="2878389"/>
    <lineage>
        <taxon>Bacteria</taxon>
        <taxon>Bacillati</taxon>
        <taxon>Bacillota</taxon>
        <taxon>Bacilli</taxon>
        <taxon>Bacillales</taxon>
        <taxon>Fictibacillaceae</taxon>
        <taxon>Fictibacillus</taxon>
    </lineage>
</organism>
<dbReference type="AlphaFoldDB" id="A0A9X1X856"/>
<evidence type="ECO:0000313" key="1">
    <source>
        <dbReference type="EMBL" id="MCK6255892.1"/>
    </source>
</evidence>
<proteinExistence type="predicted"/>
<dbReference type="EMBL" id="JAIWJX010000002">
    <property type="protein sequence ID" value="MCK6255892.1"/>
    <property type="molecule type" value="Genomic_DNA"/>
</dbReference>
<dbReference type="RefSeq" id="WP_248251638.1">
    <property type="nucleotide sequence ID" value="NZ_JAIWJX010000002.1"/>
</dbReference>
<sequence>MPGTKMAVSDTASKLVLAKTSSIGAWHCSDAGAWHYLFKHKLRSEVPGTLFTPIEVPGTLFTPIASAWHLVYFEDIT</sequence>
<evidence type="ECO:0000313" key="2">
    <source>
        <dbReference type="Proteomes" id="UP001139011"/>
    </source>
</evidence>
<reference evidence="1" key="1">
    <citation type="submission" date="2021-09" db="EMBL/GenBank/DDBJ databases">
        <title>Genome analysis of Fictibacillus sp. KIGAM418 isolated from marine sediment.</title>
        <authorList>
            <person name="Seo M.-J."/>
            <person name="Cho E.-S."/>
            <person name="Hwang C.Y."/>
        </authorList>
    </citation>
    <scope>NUCLEOTIDE SEQUENCE</scope>
    <source>
        <strain evidence="1">KIGAM418</strain>
    </source>
</reference>
<dbReference type="Proteomes" id="UP001139011">
    <property type="component" value="Unassembled WGS sequence"/>
</dbReference>
<accession>A0A9X1X856</accession>
<name>A0A9X1X856_9BACL</name>
<protein>
    <submittedName>
        <fullName evidence="1">Uncharacterized protein</fullName>
    </submittedName>
</protein>
<gene>
    <name evidence="1" type="ORF">LCY76_04645</name>
</gene>